<dbReference type="RefSeq" id="WP_305977032.1">
    <property type="nucleotide sequence ID" value="NZ_JAPJDZ010000068.1"/>
</dbReference>
<feature type="domain" description="NERD" evidence="3">
    <location>
        <begin position="222"/>
        <end position="339"/>
    </location>
</feature>
<keyword evidence="1" id="KW-0812">Transmembrane</keyword>
<evidence type="ECO:0000313" key="5">
    <source>
        <dbReference type="Proteomes" id="UP001231109"/>
    </source>
</evidence>
<evidence type="ECO:0000259" key="3">
    <source>
        <dbReference type="PROSITE" id="PS50965"/>
    </source>
</evidence>
<sequence length="388" mass="43256">MRLMQCTLSLLLLISIQATGQQYSAGACILLQQQIDRFAAQPQNSNYRYAKREYERSCLTPAVTPKPAVRDKRETVTTEVTPPAKRTTEVVNPTTVTESLPAKTKAELAPVSVASSPEPKPDQAASETITVAAQPELVAAEAPVTEVTTTLGTDQTSVDAVAIPNNVAVLDDMAVSKDMPALNDAMMLILSNIPLVAANIVAVLLVIFLLTSWFGLNLPGFKGVFAEYKLNRLLRWRLSGRYQHFRKLKLFTAKDERTDVDHLVLSPYGIFVIMVKSNRGRIFGSETQANWTRQYFGNKKQFMNPLHQNFKNIEAVKHLLHIQNSDTAQHVHSVVAFSRLSQFETEMPAHVTYVDVVSMYLKKFTEPCFTDEQLNRFGAVLKQASAER</sequence>
<comment type="caution">
    <text evidence="4">The sequence shown here is derived from an EMBL/GenBank/DDBJ whole genome shotgun (WGS) entry which is preliminary data.</text>
</comment>
<dbReference type="EMBL" id="JAPJDZ010000068">
    <property type="protein sequence ID" value="MDP5137807.1"/>
    <property type="molecule type" value="Genomic_DNA"/>
</dbReference>
<accession>A0ABT9I347</accession>
<reference evidence="4 5" key="1">
    <citation type="submission" date="2022-11" db="EMBL/GenBank/DDBJ databases">
        <title>Viruses from the air-sea interface of a natural surface slick.</title>
        <authorList>
            <person name="Rahlff J."/>
            <person name="Holmfeldt K."/>
        </authorList>
    </citation>
    <scope>NUCLEOTIDE SEQUENCE [LARGE SCALE GENOMIC DNA]</scope>
    <source>
        <strain evidence="4 5">SMS4</strain>
    </source>
</reference>
<name>A0ABT9I347_9GAMM</name>
<protein>
    <submittedName>
        <fullName evidence="4">NERD domain-containing protein</fullName>
    </submittedName>
</protein>
<feature type="transmembrane region" description="Helical" evidence="1">
    <location>
        <begin position="195"/>
        <end position="216"/>
    </location>
</feature>
<dbReference type="PROSITE" id="PS50965">
    <property type="entry name" value="NERD"/>
    <property type="match status" value="1"/>
</dbReference>
<dbReference type="PROSITE" id="PS51257">
    <property type="entry name" value="PROKAR_LIPOPROTEIN"/>
    <property type="match status" value="1"/>
</dbReference>
<keyword evidence="1" id="KW-1133">Transmembrane helix</keyword>
<evidence type="ECO:0000256" key="1">
    <source>
        <dbReference type="SAM" id="Phobius"/>
    </source>
</evidence>
<dbReference type="Proteomes" id="UP001231109">
    <property type="component" value="Unassembled WGS sequence"/>
</dbReference>
<keyword evidence="5" id="KW-1185">Reference proteome</keyword>
<dbReference type="Pfam" id="PF08378">
    <property type="entry name" value="NERD"/>
    <property type="match status" value="1"/>
</dbReference>
<gene>
    <name evidence="4" type="ORF">ORJ04_17775</name>
</gene>
<organism evidence="4 5">
    <name type="scientific">Rheinheimera baltica</name>
    <dbReference type="NCBI Taxonomy" id="67576"/>
    <lineage>
        <taxon>Bacteria</taxon>
        <taxon>Pseudomonadati</taxon>
        <taxon>Pseudomonadota</taxon>
        <taxon>Gammaproteobacteria</taxon>
        <taxon>Chromatiales</taxon>
        <taxon>Chromatiaceae</taxon>
        <taxon>Rheinheimera</taxon>
    </lineage>
</organism>
<proteinExistence type="predicted"/>
<evidence type="ECO:0000256" key="2">
    <source>
        <dbReference type="SAM" id="SignalP"/>
    </source>
</evidence>
<evidence type="ECO:0000313" key="4">
    <source>
        <dbReference type="EMBL" id="MDP5137807.1"/>
    </source>
</evidence>
<keyword evidence="1" id="KW-0472">Membrane</keyword>
<dbReference type="InterPro" id="IPR011528">
    <property type="entry name" value="NERD"/>
</dbReference>
<feature type="chain" id="PRO_5045842063" evidence="2">
    <location>
        <begin position="21"/>
        <end position="388"/>
    </location>
</feature>
<keyword evidence="2" id="KW-0732">Signal</keyword>
<feature type="signal peptide" evidence="2">
    <location>
        <begin position="1"/>
        <end position="20"/>
    </location>
</feature>